<dbReference type="AlphaFoldDB" id="A0A438HNF8"/>
<evidence type="ECO:0000313" key="2">
    <source>
        <dbReference type="EMBL" id="RVW85981.1"/>
    </source>
</evidence>
<sequence length="445" mass="48291">MLSSRCDVCECHVLLLEEVRIGERTTCPSLGSPDGVAPDSEARHVSSGGGAKRNKSIYDELSSLGFPKQRVFSIMARLSAFCVSSSVSEVLGFSASNTCAMKVIASWTSSPFSQFTLRDSSCVLGVLGFLLPPTPFVGYRFFFGVESRFGMGGKIHGQAEREGSSANALHLEWRVRSTCGRRGLSTEKSTDNAIYFTKEQFKAGLRLPLPSLFKEFLHVTQISPAYVHPNMVRVLMGCSILSMLFNLDLSLLEVLFVYSIKKGKNDIYNFVASLPSLQLVTSLPNSTKGAAKGHVLAPGMTKLFLILRGCELGEGPATRRSCPARDLKSSISGRLQDRFLETIEVSYSSAQENHPEGSETEMAEDNPIDQVLVPDEGSPEEIQPTVNDGGPESGEESHPNASSGESPIDDATCTSASPFSYCRVGRDVEMDSIQLRCCCAFSENV</sequence>
<gene>
    <name evidence="2" type="ORF">CK203_041526</name>
</gene>
<protein>
    <submittedName>
        <fullName evidence="2">Uncharacterized protein</fullName>
    </submittedName>
</protein>
<evidence type="ECO:0000256" key="1">
    <source>
        <dbReference type="SAM" id="MobiDB-lite"/>
    </source>
</evidence>
<feature type="compositionally biased region" description="Acidic residues" evidence="1">
    <location>
        <begin position="358"/>
        <end position="367"/>
    </location>
</feature>
<reference evidence="2 3" key="1">
    <citation type="journal article" date="2018" name="PLoS Genet.">
        <title>Population sequencing reveals clonal diversity and ancestral inbreeding in the grapevine cultivar Chardonnay.</title>
        <authorList>
            <person name="Roach M.J."/>
            <person name="Johnson D.L."/>
            <person name="Bohlmann J."/>
            <person name="van Vuuren H.J."/>
            <person name="Jones S.J."/>
            <person name="Pretorius I.S."/>
            <person name="Schmidt S.A."/>
            <person name="Borneman A.R."/>
        </authorList>
    </citation>
    <scope>NUCLEOTIDE SEQUENCE [LARGE SCALE GENOMIC DNA]</scope>
    <source>
        <strain evidence="3">cv. Chardonnay</strain>
        <tissue evidence="2">Leaf</tissue>
    </source>
</reference>
<dbReference type="Proteomes" id="UP000288805">
    <property type="component" value="Unassembled WGS sequence"/>
</dbReference>
<feature type="region of interest" description="Disordered" evidence="1">
    <location>
        <begin position="30"/>
        <end position="51"/>
    </location>
</feature>
<organism evidence="2 3">
    <name type="scientific">Vitis vinifera</name>
    <name type="common">Grape</name>
    <dbReference type="NCBI Taxonomy" id="29760"/>
    <lineage>
        <taxon>Eukaryota</taxon>
        <taxon>Viridiplantae</taxon>
        <taxon>Streptophyta</taxon>
        <taxon>Embryophyta</taxon>
        <taxon>Tracheophyta</taxon>
        <taxon>Spermatophyta</taxon>
        <taxon>Magnoliopsida</taxon>
        <taxon>eudicotyledons</taxon>
        <taxon>Gunneridae</taxon>
        <taxon>Pentapetalae</taxon>
        <taxon>rosids</taxon>
        <taxon>Vitales</taxon>
        <taxon>Vitaceae</taxon>
        <taxon>Viteae</taxon>
        <taxon>Vitis</taxon>
    </lineage>
</organism>
<comment type="caution">
    <text evidence="2">The sequence shown here is derived from an EMBL/GenBank/DDBJ whole genome shotgun (WGS) entry which is preliminary data.</text>
</comment>
<dbReference type="EMBL" id="QGNW01000198">
    <property type="protein sequence ID" value="RVW85981.1"/>
    <property type="molecule type" value="Genomic_DNA"/>
</dbReference>
<feature type="region of interest" description="Disordered" evidence="1">
    <location>
        <begin position="349"/>
        <end position="410"/>
    </location>
</feature>
<evidence type="ECO:0000313" key="3">
    <source>
        <dbReference type="Proteomes" id="UP000288805"/>
    </source>
</evidence>
<proteinExistence type="predicted"/>
<accession>A0A438HNF8</accession>
<name>A0A438HNF8_VITVI</name>